<dbReference type="InterPro" id="IPR011009">
    <property type="entry name" value="Kinase-like_dom_sf"/>
</dbReference>
<evidence type="ECO:0000256" key="23">
    <source>
        <dbReference type="SAM" id="MobiDB-lite"/>
    </source>
</evidence>
<dbReference type="FunFam" id="1.10.510.10:FF:000232">
    <property type="entry name" value="Serine/threonine-protein kinase RIO1"/>
    <property type="match status" value="1"/>
</dbReference>
<evidence type="ECO:0000256" key="9">
    <source>
        <dbReference type="ARBA" id="ARBA00022679"/>
    </source>
</evidence>
<dbReference type="GO" id="GO:0005737">
    <property type="term" value="C:cytoplasm"/>
    <property type="evidence" value="ECO:0007669"/>
    <property type="project" value="UniProtKB-SubCell"/>
</dbReference>
<evidence type="ECO:0000256" key="7">
    <source>
        <dbReference type="ARBA" id="ARBA00022517"/>
    </source>
</evidence>
<dbReference type="InterPro" id="IPR000687">
    <property type="entry name" value="RIO_kinase"/>
</dbReference>
<evidence type="ECO:0000256" key="4">
    <source>
        <dbReference type="ARBA" id="ARBA00012513"/>
    </source>
</evidence>
<evidence type="ECO:0000256" key="5">
    <source>
        <dbReference type="ARBA" id="ARBA00016038"/>
    </source>
</evidence>
<dbReference type="Pfam" id="PF01163">
    <property type="entry name" value="RIO1"/>
    <property type="match status" value="1"/>
</dbReference>
<dbReference type="Gene3D" id="3.30.200.20">
    <property type="entry name" value="Phosphorylase Kinase, domain 1"/>
    <property type="match status" value="1"/>
</dbReference>
<keyword evidence="10" id="KW-0479">Metal-binding</keyword>
<keyword evidence="8" id="KW-0723">Serine/threonine-protein kinase</keyword>
<evidence type="ECO:0000256" key="15">
    <source>
        <dbReference type="ARBA" id="ARBA00022842"/>
    </source>
</evidence>
<evidence type="ECO:0000256" key="1">
    <source>
        <dbReference type="ARBA" id="ARBA00001946"/>
    </source>
</evidence>
<evidence type="ECO:0000256" key="8">
    <source>
        <dbReference type="ARBA" id="ARBA00022527"/>
    </source>
</evidence>
<comment type="subunit">
    <text evidence="20">Associates with the precursor of the 40S ribosome subunit. Interacts (via its N-terminus) with PRMT5 (via its N-terminus). Interacts with WDR77. Found in a PRMT5 complex composed of PRMT5, WDR77 and RIOK1. Interacts (via its C-terminus) with NCL; this interaction targets NCL for PRTM5 methylation.</text>
</comment>
<dbReference type="SUPFAM" id="SSF56112">
    <property type="entry name" value="Protein kinase-like (PK-like)"/>
    <property type="match status" value="1"/>
</dbReference>
<keyword evidence="11" id="KW-0547">Nucleotide-binding</keyword>
<dbReference type="GO" id="GO:0046872">
    <property type="term" value="F:metal ion binding"/>
    <property type="evidence" value="ECO:0007669"/>
    <property type="project" value="UniProtKB-KW"/>
</dbReference>
<keyword evidence="12 25" id="KW-0418">Kinase</keyword>
<dbReference type="GO" id="GO:0016787">
    <property type="term" value="F:hydrolase activity"/>
    <property type="evidence" value="ECO:0007669"/>
    <property type="project" value="UniProtKB-KW"/>
</dbReference>
<evidence type="ECO:0000313" key="25">
    <source>
        <dbReference type="EMBL" id="CAB3265590.1"/>
    </source>
</evidence>
<keyword evidence="7" id="KW-0690">Ribosome biogenesis</keyword>
<keyword evidence="6" id="KW-0963">Cytoplasm</keyword>
<evidence type="ECO:0000256" key="2">
    <source>
        <dbReference type="ARBA" id="ARBA00004496"/>
    </source>
</evidence>
<feature type="region of interest" description="Disordered" evidence="23">
    <location>
        <begin position="323"/>
        <end position="416"/>
    </location>
</feature>
<dbReference type="CDD" id="cd05147">
    <property type="entry name" value="RIO1_euk"/>
    <property type="match status" value="1"/>
</dbReference>
<dbReference type="PROSITE" id="PS01245">
    <property type="entry name" value="RIO1"/>
    <property type="match status" value="1"/>
</dbReference>
<evidence type="ECO:0000256" key="14">
    <source>
        <dbReference type="ARBA" id="ARBA00022840"/>
    </source>
</evidence>
<protein>
    <recommendedName>
        <fullName evidence="5">Serine/threonine-protein kinase RIO1</fullName>
        <ecNumber evidence="4">2.7.11.1</ecNumber>
    </recommendedName>
    <alternativeName>
        <fullName evidence="22">RIO kinase 1</fullName>
    </alternativeName>
    <alternativeName>
        <fullName evidence="21">Serine/threonine-protein kinase rio1</fullName>
    </alternativeName>
</protein>
<feature type="compositionally biased region" description="Basic and acidic residues" evidence="23">
    <location>
        <begin position="374"/>
        <end position="399"/>
    </location>
</feature>
<dbReference type="InterPro" id="IPR051272">
    <property type="entry name" value="RIO-type_Ser/Thr_kinase"/>
</dbReference>
<dbReference type="FunFam" id="3.30.200.20:FF:000148">
    <property type="entry name" value="Serine/threonine-protein kinase RIO1"/>
    <property type="match status" value="1"/>
</dbReference>
<evidence type="ECO:0000256" key="22">
    <source>
        <dbReference type="ARBA" id="ARBA00076008"/>
    </source>
</evidence>
<evidence type="ECO:0000256" key="19">
    <source>
        <dbReference type="ARBA" id="ARBA00057025"/>
    </source>
</evidence>
<evidence type="ECO:0000256" key="6">
    <source>
        <dbReference type="ARBA" id="ARBA00022490"/>
    </source>
</evidence>
<gene>
    <name evidence="25" type="primary">Riok1-002</name>
</gene>
<comment type="similarity">
    <text evidence="3">Belongs to the protein kinase superfamily. RIO-type Ser/Thr kinase family.</text>
</comment>
<evidence type="ECO:0000256" key="17">
    <source>
        <dbReference type="ARBA" id="ARBA00048679"/>
    </source>
</evidence>
<comment type="subcellular location">
    <subcellularLocation>
        <location evidence="2">Cytoplasm</location>
    </subcellularLocation>
</comment>
<keyword evidence="9" id="KW-0808">Transferase</keyword>
<comment type="cofactor">
    <cofactor evidence="1">
        <name>Mg(2+)</name>
        <dbReference type="ChEBI" id="CHEBI:18420"/>
    </cofactor>
</comment>
<dbReference type="SMART" id="SM00090">
    <property type="entry name" value="RIO"/>
    <property type="match status" value="1"/>
</dbReference>
<reference evidence="25" key="1">
    <citation type="submission" date="2020-04" db="EMBL/GenBank/DDBJ databases">
        <authorList>
            <person name="Neveu A P."/>
        </authorList>
    </citation>
    <scope>NUCLEOTIDE SEQUENCE</scope>
    <source>
        <tissue evidence="25">Whole embryo</tissue>
    </source>
</reference>
<evidence type="ECO:0000256" key="13">
    <source>
        <dbReference type="ARBA" id="ARBA00022801"/>
    </source>
</evidence>
<evidence type="ECO:0000256" key="10">
    <source>
        <dbReference type="ARBA" id="ARBA00022723"/>
    </source>
</evidence>
<keyword evidence="14" id="KW-0067">ATP-binding</keyword>
<evidence type="ECO:0000256" key="12">
    <source>
        <dbReference type="ARBA" id="ARBA00022777"/>
    </source>
</evidence>
<evidence type="ECO:0000256" key="18">
    <source>
        <dbReference type="ARBA" id="ARBA00049360"/>
    </source>
</evidence>
<dbReference type="EC" id="2.7.11.1" evidence="4"/>
<dbReference type="PANTHER" id="PTHR45723">
    <property type="entry name" value="SERINE/THREONINE-PROTEIN KINASE RIO1"/>
    <property type="match status" value="1"/>
</dbReference>
<keyword evidence="13" id="KW-0378">Hydrolase</keyword>
<proteinExistence type="evidence at transcript level"/>
<dbReference type="InterPro" id="IPR018935">
    <property type="entry name" value="RIO_kinase_CS"/>
</dbReference>
<evidence type="ECO:0000256" key="20">
    <source>
        <dbReference type="ARBA" id="ARBA00063876"/>
    </source>
</evidence>
<dbReference type="GO" id="GO:0042254">
    <property type="term" value="P:ribosome biogenesis"/>
    <property type="evidence" value="ECO:0007669"/>
    <property type="project" value="UniProtKB-KW"/>
</dbReference>
<evidence type="ECO:0000256" key="21">
    <source>
        <dbReference type="ARBA" id="ARBA00068838"/>
    </source>
</evidence>
<dbReference type="AlphaFoldDB" id="A0A6F9DRC5"/>
<feature type="compositionally biased region" description="Acidic residues" evidence="23">
    <location>
        <begin position="338"/>
        <end position="356"/>
    </location>
</feature>
<dbReference type="Gene3D" id="1.10.510.10">
    <property type="entry name" value="Transferase(Phosphotransferase) domain 1"/>
    <property type="match status" value="1"/>
</dbReference>
<accession>A0A6F9DRC5</accession>
<evidence type="ECO:0000256" key="3">
    <source>
        <dbReference type="ARBA" id="ARBA00009196"/>
    </source>
</evidence>
<comment type="catalytic activity">
    <reaction evidence="18">
        <text>ATP + H2O = ADP + phosphate + H(+)</text>
        <dbReference type="Rhea" id="RHEA:13065"/>
        <dbReference type="ChEBI" id="CHEBI:15377"/>
        <dbReference type="ChEBI" id="CHEBI:15378"/>
        <dbReference type="ChEBI" id="CHEBI:30616"/>
        <dbReference type="ChEBI" id="CHEBI:43474"/>
        <dbReference type="ChEBI" id="CHEBI:456216"/>
    </reaction>
</comment>
<name>A0A6F9DRC5_9ASCI</name>
<keyword evidence="15" id="KW-0460">Magnesium</keyword>
<evidence type="ECO:0000256" key="16">
    <source>
        <dbReference type="ARBA" id="ARBA00047899"/>
    </source>
</evidence>
<comment type="catalytic activity">
    <reaction evidence="16">
        <text>L-threonyl-[protein] + ATP = O-phospho-L-threonyl-[protein] + ADP + H(+)</text>
        <dbReference type="Rhea" id="RHEA:46608"/>
        <dbReference type="Rhea" id="RHEA-COMP:11060"/>
        <dbReference type="Rhea" id="RHEA-COMP:11605"/>
        <dbReference type="ChEBI" id="CHEBI:15378"/>
        <dbReference type="ChEBI" id="CHEBI:30013"/>
        <dbReference type="ChEBI" id="CHEBI:30616"/>
        <dbReference type="ChEBI" id="CHEBI:61977"/>
        <dbReference type="ChEBI" id="CHEBI:456216"/>
        <dbReference type="EC" id="2.7.11.1"/>
    </reaction>
</comment>
<dbReference type="EMBL" id="LR789728">
    <property type="protein sequence ID" value="CAB3265590.1"/>
    <property type="molecule type" value="mRNA"/>
</dbReference>
<sequence>MDKRKVTGGQRVRDKSDRATIEQVLDPRTRIILFKMLSRNVISEINGVISTGKEANVYHATTASGDHRAIKIYKTSILTFKDRDRYVSGEFRFRRGYCKGNPRKMVATWAEKETRNLTRLCNAGVSCPTPYLLRSHVLVMDFIGSEGWPAPLLKDTDLSESKYRELYLECILLIRQIYNECRLVHGDLSEFNLLYHEGHLVVIDVSQSVEHDHPRALDFLRKDCTNINEYFRKKGVPSMSLRELFNFVTDVTINNSNIDEYLQKAMEIAANRPNDEQENTNDDAVFGKSFIPQRLDEVKHFERDVKNAKQGNTEVLYQTITGMNTTLSGPREMPDMLQESESDSDSDDSDCTDGSEEFDRRTRPKNIVISTRTMTKEEKKEHKKQVKIENRERRLDKTPKHIKKRRDKLAHAKRSK</sequence>
<comment type="catalytic activity">
    <reaction evidence="17">
        <text>L-seryl-[protein] + ATP = O-phospho-L-seryl-[protein] + ADP + H(+)</text>
        <dbReference type="Rhea" id="RHEA:17989"/>
        <dbReference type="Rhea" id="RHEA-COMP:9863"/>
        <dbReference type="Rhea" id="RHEA-COMP:11604"/>
        <dbReference type="ChEBI" id="CHEBI:15378"/>
        <dbReference type="ChEBI" id="CHEBI:29999"/>
        <dbReference type="ChEBI" id="CHEBI:30616"/>
        <dbReference type="ChEBI" id="CHEBI:83421"/>
        <dbReference type="ChEBI" id="CHEBI:456216"/>
        <dbReference type="EC" id="2.7.11.1"/>
    </reaction>
</comment>
<comment type="function">
    <text evidence="19">Involved in the final steps of cytoplasmic maturation of the 40S ribosomal subunit. Involved in processing of 18S-E pre-rRNA to the mature 18S rRNA. Required for the recycling of NOB1 and PNO1 from the late 40S precursor. The association with the very late 40S subunit intermediate may involve a translation-like checkpoint point cycle preceeding the binding to the 60S ribosomal subunit. Despite the protein kinase domain is proposed to act predominantly as an ATPase. The catalytic activity regulates its dynamic association with the 40S subunit. In addition to its role in ribosomal biogenesis acts as an adapter protein by recruiting NCL/nucleolin the to PRMT5 complex for its symmetrical methylation.</text>
</comment>
<dbReference type="GO" id="GO:0004674">
    <property type="term" value="F:protein serine/threonine kinase activity"/>
    <property type="evidence" value="ECO:0007669"/>
    <property type="project" value="UniProtKB-KW"/>
</dbReference>
<feature type="compositionally biased region" description="Basic residues" evidence="23">
    <location>
        <begin position="400"/>
        <end position="416"/>
    </location>
</feature>
<organism evidence="25">
    <name type="scientific">Phallusia mammillata</name>
    <dbReference type="NCBI Taxonomy" id="59560"/>
    <lineage>
        <taxon>Eukaryota</taxon>
        <taxon>Metazoa</taxon>
        <taxon>Chordata</taxon>
        <taxon>Tunicata</taxon>
        <taxon>Ascidiacea</taxon>
        <taxon>Phlebobranchia</taxon>
        <taxon>Ascidiidae</taxon>
        <taxon>Phallusia</taxon>
    </lineage>
</organism>
<evidence type="ECO:0000259" key="24">
    <source>
        <dbReference type="SMART" id="SM00090"/>
    </source>
</evidence>
<feature type="domain" description="RIO kinase" evidence="24">
    <location>
        <begin position="14"/>
        <end position="250"/>
    </location>
</feature>
<dbReference type="InterPro" id="IPR018934">
    <property type="entry name" value="RIO_dom"/>
</dbReference>
<dbReference type="GO" id="GO:0005524">
    <property type="term" value="F:ATP binding"/>
    <property type="evidence" value="ECO:0007669"/>
    <property type="project" value="UniProtKB-KW"/>
</dbReference>
<evidence type="ECO:0000256" key="11">
    <source>
        <dbReference type="ARBA" id="ARBA00022741"/>
    </source>
</evidence>